<organism evidence="9 10">
    <name type="scientific">Pseudobacter ginsenosidimutans</name>
    <dbReference type="NCBI Taxonomy" id="661488"/>
    <lineage>
        <taxon>Bacteria</taxon>
        <taxon>Pseudomonadati</taxon>
        <taxon>Bacteroidota</taxon>
        <taxon>Chitinophagia</taxon>
        <taxon>Chitinophagales</taxon>
        <taxon>Chitinophagaceae</taxon>
        <taxon>Pseudobacter</taxon>
    </lineage>
</organism>
<dbReference type="Gene3D" id="2.40.170.20">
    <property type="entry name" value="TonB-dependent receptor, beta-barrel domain"/>
    <property type="match status" value="1"/>
</dbReference>
<dbReference type="SUPFAM" id="SSF56935">
    <property type="entry name" value="Porins"/>
    <property type="match status" value="1"/>
</dbReference>
<name>A0A4Q7MZT4_9BACT</name>
<evidence type="ECO:0000259" key="8">
    <source>
        <dbReference type="Pfam" id="PF07715"/>
    </source>
</evidence>
<dbReference type="InterPro" id="IPR036942">
    <property type="entry name" value="Beta-barrel_TonB_sf"/>
</dbReference>
<proteinExistence type="inferred from homology"/>
<dbReference type="InterPro" id="IPR008969">
    <property type="entry name" value="CarboxyPept-like_regulatory"/>
</dbReference>
<keyword evidence="2 7" id="KW-0813">Transport</keyword>
<keyword evidence="4 7" id="KW-0812">Transmembrane</keyword>
<evidence type="ECO:0000256" key="7">
    <source>
        <dbReference type="PROSITE-ProRule" id="PRU01360"/>
    </source>
</evidence>
<reference evidence="9 10" key="1">
    <citation type="submission" date="2019-02" db="EMBL/GenBank/DDBJ databases">
        <title>Genomic Encyclopedia of Type Strains, Phase IV (KMG-IV): sequencing the most valuable type-strain genomes for metagenomic binning, comparative biology and taxonomic classification.</title>
        <authorList>
            <person name="Goeker M."/>
        </authorList>
    </citation>
    <scope>NUCLEOTIDE SEQUENCE [LARGE SCALE GENOMIC DNA]</scope>
    <source>
        <strain evidence="9 10">DSM 18116</strain>
    </source>
</reference>
<gene>
    <name evidence="9" type="ORF">EV199_0651</name>
</gene>
<dbReference type="Gene3D" id="2.60.40.1120">
    <property type="entry name" value="Carboxypeptidase-like, regulatory domain"/>
    <property type="match status" value="1"/>
</dbReference>
<dbReference type="EMBL" id="SGXA01000001">
    <property type="protein sequence ID" value="RZS74800.1"/>
    <property type="molecule type" value="Genomic_DNA"/>
</dbReference>
<dbReference type="NCBIfam" id="TIGR04057">
    <property type="entry name" value="SusC_RagA_signa"/>
    <property type="match status" value="1"/>
</dbReference>
<dbReference type="InterPro" id="IPR023996">
    <property type="entry name" value="TonB-dep_OMP_SusC/RagA"/>
</dbReference>
<evidence type="ECO:0000313" key="9">
    <source>
        <dbReference type="EMBL" id="RZS74800.1"/>
    </source>
</evidence>
<protein>
    <submittedName>
        <fullName evidence="9">TonB-linked SusC/RagA family outer membrane protein</fullName>
    </submittedName>
</protein>
<evidence type="ECO:0000256" key="6">
    <source>
        <dbReference type="ARBA" id="ARBA00023237"/>
    </source>
</evidence>
<keyword evidence="3 7" id="KW-1134">Transmembrane beta strand</keyword>
<feature type="domain" description="TonB-dependent receptor plug" evidence="8">
    <location>
        <begin position="130"/>
        <end position="236"/>
    </location>
</feature>
<dbReference type="SUPFAM" id="SSF49464">
    <property type="entry name" value="Carboxypeptidase regulatory domain-like"/>
    <property type="match status" value="1"/>
</dbReference>
<comment type="subcellular location">
    <subcellularLocation>
        <location evidence="1 7">Cell outer membrane</location>
        <topology evidence="1 7">Multi-pass membrane protein</topology>
    </subcellularLocation>
</comment>
<dbReference type="AlphaFoldDB" id="A0A4Q7MZT4"/>
<evidence type="ECO:0000256" key="2">
    <source>
        <dbReference type="ARBA" id="ARBA00022448"/>
    </source>
</evidence>
<dbReference type="NCBIfam" id="TIGR04056">
    <property type="entry name" value="OMP_RagA_SusC"/>
    <property type="match status" value="1"/>
</dbReference>
<evidence type="ECO:0000256" key="3">
    <source>
        <dbReference type="ARBA" id="ARBA00022452"/>
    </source>
</evidence>
<dbReference type="InterPro" id="IPR037066">
    <property type="entry name" value="Plug_dom_sf"/>
</dbReference>
<keyword evidence="10" id="KW-1185">Reference proteome</keyword>
<evidence type="ECO:0000256" key="4">
    <source>
        <dbReference type="ARBA" id="ARBA00022692"/>
    </source>
</evidence>
<dbReference type="Proteomes" id="UP000293874">
    <property type="component" value="Unassembled WGS sequence"/>
</dbReference>
<dbReference type="Pfam" id="PF13715">
    <property type="entry name" value="CarbopepD_reg_2"/>
    <property type="match status" value="1"/>
</dbReference>
<evidence type="ECO:0000256" key="5">
    <source>
        <dbReference type="ARBA" id="ARBA00023136"/>
    </source>
</evidence>
<dbReference type="GO" id="GO:0009279">
    <property type="term" value="C:cell outer membrane"/>
    <property type="evidence" value="ECO:0007669"/>
    <property type="project" value="UniProtKB-SubCell"/>
</dbReference>
<evidence type="ECO:0000256" key="1">
    <source>
        <dbReference type="ARBA" id="ARBA00004571"/>
    </source>
</evidence>
<comment type="similarity">
    <text evidence="7">Belongs to the TonB-dependent receptor family.</text>
</comment>
<evidence type="ECO:0000313" key="10">
    <source>
        <dbReference type="Proteomes" id="UP000293874"/>
    </source>
</evidence>
<dbReference type="InterPro" id="IPR012910">
    <property type="entry name" value="Plug_dom"/>
</dbReference>
<keyword evidence="6 7" id="KW-0998">Cell outer membrane</keyword>
<sequence>MKKTCHASTPACSNLRRAVMLLFIQLLWMLPLMAQQITLTGVVRNSKGDALKGVSVNVKGSSTGTTTNDDGAFSLHVSKDNVTLVFSFVGHATQEVSVGKDRVFNIELKEGSGNPLDEVVVIGYGGTMRKRDLGGSIASVGKKQIAERQPVTLFDALQGQAAGVLVTNDNGDPAGQGTIQIRGASTINSGNGPLYVIDGVLNENANFVNPADMESIEILKDGASISIYGARGANGVIIITTKKGKEGKPMVNVAFNHVMGKLAHKLRTTSADELREYRKLRGDGNPTNLDSVNPYLNSDNDYQDLLFRTANKDVLSLSISGAQKGGANYYGSINYTDDRSIVINSWMKRLQAKVNVGYSANKRFTISHSLAFSYQTGNNIPVGTSARQVWERNPWTSIYKPNGELASYVESKRNPVAYALINKDNDNDYTMQLNNTLSYQIMPDLKFTILLNAILENETNKSFMSAFLTSGGTGDATGSNYFRKRFYWEAQAYLNYKKTLGDHEFTGLLGVSTNRNKWDSYLISMYRYLSEEINVSNAGIVDLTKTRTLASANADASVFGRIGYNYLGKYILQGSFRRDGSSRFGERNKWGNFFSGSVAWRFSQEKWMDWAAGFVQDAKLRLAVGQAGNDRIGDYASFSNMVFGQQYYAGQSAASESTVLGNKEIQWEKTTSYNLGLEVTMLKNRLNLTAEYYIKRTTDLLWQKELAKETGKYTVPTNLGTISNKGLEFVLSGTPVSTKNFSWDISGNISFTDGFIDKLVGSSSVIEDQWLLVEGGRIGDFFLWKNLGVYQWNESNAYNEKGERLNVVLGSNGMPNGSYTDATGKAYSGTIYSKSRNGNKLVGGDTEWLDVNNDGEIDDLDKVIAGNGIPDYFFGFNTTFRYKNFSLNVLFNGQIGNEIYNYVRNDQNRNNSTYSPPIWDAIKNAWWKPGDVAIYPRFAAKDERGGMSLGYNSLYLEDGSFIRLTSARLNYALPSQIAKKWRMNNANIFIYGSNLLTWTNYSWYDPEFSSDGLKIGVDNGKYPKRREVGMGLNVNF</sequence>
<dbReference type="InterPro" id="IPR023997">
    <property type="entry name" value="TonB-dep_OMP_SusC/RagA_CS"/>
</dbReference>
<dbReference type="RefSeq" id="WP_207234179.1">
    <property type="nucleotide sequence ID" value="NZ_CP042431.1"/>
</dbReference>
<dbReference type="Gene3D" id="2.170.130.10">
    <property type="entry name" value="TonB-dependent receptor, plug domain"/>
    <property type="match status" value="1"/>
</dbReference>
<comment type="caution">
    <text evidence="9">The sequence shown here is derived from an EMBL/GenBank/DDBJ whole genome shotgun (WGS) entry which is preliminary data.</text>
</comment>
<dbReference type="PROSITE" id="PS52016">
    <property type="entry name" value="TONB_DEPENDENT_REC_3"/>
    <property type="match status" value="1"/>
</dbReference>
<dbReference type="InterPro" id="IPR039426">
    <property type="entry name" value="TonB-dep_rcpt-like"/>
</dbReference>
<accession>A0A4Q7MZT4</accession>
<dbReference type="Pfam" id="PF07715">
    <property type="entry name" value="Plug"/>
    <property type="match status" value="1"/>
</dbReference>
<keyword evidence="5 7" id="KW-0472">Membrane</keyword>